<dbReference type="AlphaFoldDB" id="A0A433QWZ6"/>
<organism evidence="2 3">
    <name type="scientific">Jimgerdemannia flammicorona</name>
    <dbReference type="NCBI Taxonomy" id="994334"/>
    <lineage>
        <taxon>Eukaryota</taxon>
        <taxon>Fungi</taxon>
        <taxon>Fungi incertae sedis</taxon>
        <taxon>Mucoromycota</taxon>
        <taxon>Mucoromycotina</taxon>
        <taxon>Endogonomycetes</taxon>
        <taxon>Endogonales</taxon>
        <taxon>Endogonaceae</taxon>
        <taxon>Jimgerdemannia</taxon>
    </lineage>
</organism>
<protein>
    <submittedName>
        <fullName evidence="2">PRELI-like family-domain-containing protein</fullName>
    </submittedName>
</protein>
<comment type="caution">
    <text evidence="2">The sequence shown here is derived from an EMBL/GenBank/DDBJ whole genome shotgun (WGS) entry which is preliminary data.</text>
</comment>
<evidence type="ECO:0000313" key="2">
    <source>
        <dbReference type="EMBL" id="RUS34278.1"/>
    </source>
</evidence>
<dbReference type="PROSITE" id="PS50904">
    <property type="entry name" value="PRELI_MSF1"/>
    <property type="match status" value="1"/>
</dbReference>
<dbReference type="PANTHER" id="PTHR11158">
    <property type="entry name" value="MSF1/PX19 RELATED"/>
    <property type="match status" value="1"/>
</dbReference>
<dbReference type="InterPro" id="IPR037365">
    <property type="entry name" value="Slowmo/Ups"/>
</dbReference>
<sequence>MSRVHQNLKSLATAPTIFLVRVEKLFSDWTGETVRWCRPSAEHFRKSDVERGPITSTNRMCRVELSHFPPVERYPLNSLKQHSSSIATKWSSSINTHIPIIFHYTSFLGNSLHETPTQLRFLAKCHHLNIPNSSICFPRHPWQNVTYAFWLRYPNPFASHVIGADVLERSVDPVTGVLRTTRLLLKSGVLPKWAPKGIVKSPETFVIEESEVDPKTHTMITRTKNLSHARVMQVEETQIVKLSPENPEWTTVRTEARVISRFGWGLTQRIERFGAKRFADNTARVRICDCSFLMFSAWPNLRYFPFGHPGTPRHVVRP</sequence>
<dbReference type="Pfam" id="PF04707">
    <property type="entry name" value="PRELI"/>
    <property type="match status" value="1"/>
</dbReference>
<proteinExistence type="predicted"/>
<dbReference type="EMBL" id="RBNJ01000619">
    <property type="protein sequence ID" value="RUS34278.1"/>
    <property type="molecule type" value="Genomic_DNA"/>
</dbReference>
<dbReference type="InterPro" id="IPR006797">
    <property type="entry name" value="PRELI/MSF1_dom"/>
</dbReference>
<feature type="domain" description="PRELI/MSF1" evidence="1">
    <location>
        <begin position="128"/>
        <end position="301"/>
    </location>
</feature>
<evidence type="ECO:0000313" key="3">
    <source>
        <dbReference type="Proteomes" id="UP000274822"/>
    </source>
</evidence>
<gene>
    <name evidence="2" type="ORF">BC938DRAFT_481489</name>
</gene>
<accession>A0A433QWZ6</accession>
<keyword evidence="3" id="KW-1185">Reference proteome</keyword>
<dbReference type="GO" id="GO:0005758">
    <property type="term" value="C:mitochondrial intermembrane space"/>
    <property type="evidence" value="ECO:0007669"/>
    <property type="project" value="InterPro"/>
</dbReference>
<dbReference type="Proteomes" id="UP000274822">
    <property type="component" value="Unassembled WGS sequence"/>
</dbReference>
<evidence type="ECO:0000259" key="1">
    <source>
        <dbReference type="PROSITE" id="PS50904"/>
    </source>
</evidence>
<name>A0A433QWZ6_9FUNG</name>
<reference evidence="2 3" key="1">
    <citation type="journal article" date="2018" name="New Phytol.">
        <title>Phylogenomics of Endogonaceae and evolution of mycorrhizas within Mucoromycota.</title>
        <authorList>
            <person name="Chang Y."/>
            <person name="Desiro A."/>
            <person name="Na H."/>
            <person name="Sandor L."/>
            <person name="Lipzen A."/>
            <person name="Clum A."/>
            <person name="Barry K."/>
            <person name="Grigoriev I.V."/>
            <person name="Martin F.M."/>
            <person name="Stajich J.E."/>
            <person name="Smith M.E."/>
            <person name="Bonito G."/>
            <person name="Spatafora J.W."/>
        </authorList>
    </citation>
    <scope>NUCLEOTIDE SEQUENCE [LARGE SCALE GENOMIC DNA]</scope>
    <source>
        <strain evidence="2 3">AD002</strain>
    </source>
</reference>